<dbReference type="EMBL" id="VSRR010067060">
    <property type="protein sequence ID" value="MPC85008.1"/>
    <property type="molecule type" value="Genomic_DNA"/>
</dbReference>
<keyword evidence="2" id="KW-1185">Reference proteome</keyword>
<evidence type="ECO:0000313" key="2">
    <source>
        <dbReference type="Proteomes" id="UP000324222"/>
    </source>
</evidence>
<proteinExistence type="predicted"/>
<sequence length="112" mass="12587">MWSHLSLIVSPYVHVRVSVIPIEQLVTVPARCCSHKHGSAPPPQCLRFHSVVLEQNLDIIQQLLCWKVPHKRLAWCGRTKAPTRPRLLPPTHILAQTVVPVSQDYLSPPPVA</sequence>
<organism evidence="1 2">
    <name type="scientific">Portunus trituberculatus</name>
    <name type="common">Swimming crab</name>
    <name type="synonym">Neptunus trituberculatus</name>
    <dbReference type="NCBI Taxonomy" id="210409"/>
    <lineage>
        <taxon>Eukaryota</taxon>
        <taxon>Metazoa</taxon>
        <taxon>Ecdysozoa</taxon>
        <taxon>Arthropoda</taxon>
        <taxon>Crustacea</taxon>
        <taxon>Multicrustacea</taxon>
        <taxon>Malacostraca</taxon>
        <taxon>Eumalacostraca</taxon>
        <taxon>Eucarida</taxon>
        <taxon>Decapoda</taxon>
        <taxon>Pleocyemata</taxon>
        <taxon>Brachyura</taxon>
        <taxon>Eubrachyura</taxon>
        <taxon>Portunoidea</taxon>
        <taxon>Portunidae</taxon>
        <taxon>Portuninae</taxon>
        <taxon>Portunus</taxon>
    </lineage>
</organism>
<protein>
    <submittedName>
        <fullName evidence="1">Uncharacterized protein</fullName>
    </submittedName>
</protein>
<comment type="caution">
    <text evidence="1">The sequence shown here is derived from an EMBL/GenBank/DDBJ whole genome shotgun (WGS) entry which is preliminary data.</text>
</comment>
<evidence type="ECO:0000313" key="1">
    <source>
        <dbReference type="EMBL" id="MPC85008.1"/>
    </source>
</evidence>
<reference evidence="1 2" key="1">
    <citation type="submission" date="2019-05" db="EMBL/GenBank/DDBJ databases">
        <title>Another draft genome of Portunus trituberculatus and its Hox gene families provides insights of decapod evolution.</title>
        <authorList>
            <person name="Jeong J.-H."/>
            <person name="Song I."/>
            <person name="Kim S."/>
            <person name="Choi T."/>
            <person name="Kim D."/>
            <person name="Ryu S."/>
            <person name="Kim W."/>
        </authorList>
    </citation>
    <scope>NUCLEOTIDE SEQUENCE [LARGE SCALE GENOMIC DNA]</scope>
    <source>
        <tissue evidence="1">Muscle</tissue>
    </source>
</reference>
<accession>A0A5B7IWH4</accession>
<gene>
    <name evidence="1" type="ORF">E2C01_079766</name>
</gene>
<dbReference type="AlphaFoldDB" id="A0A5B7IWH4"/>
<name>A0A5B7IWH4_PORTR</name>
<dbReference type="Proteomes" id="UP000324222">
    <property type="component" value="Unassembled WGS sequence"/>
</dbReference>